<reference evidence="4" key="2">
    <citation type="submission" date="2010-08" db="EMBL/GenBank/DDBJ databases">
        <title>Complete sequence of Fibrobacter succinogenes subsp. succinogenes S85.</title>
        <authorList>
            <person name="Durkin A.S."/>
            <person name="Nelson K.E."/>
            <person name="Morrison M."/>
            <person name="Forsberg C.W."/>
            <person name="Wilson D.B."/>
            <person name="Russell J.B."/>
            <person name="Cann I.K.O."/>
            <person name="Mackie R.I."/>
            <person name="White B.A."/>
        </authorList>
    </citation>
    <scope>NUCLEOTIDE SEQUENCE [LARGE SCALE GENOMIC DNA]</scope>
    <source>
        <strain evidence="4">ATCC 19169 / S85</strain>
    </source>
</reference>
<dbReference type="RefSeq" id="WP_014545158.1">
    <property type="nucleotide sequence ID" value="NC_013410.1"/>
</dbReference>
<dbReference type="Proteomes" id="UP000001497">
    <property type="component" value="Chromosome"/>
</dbReference>
<name>C9RPV7_FIBSS</name>
<dbReference type="OrthoDB" id="9798009at2"/>
<dbReference type="PATRIC" id="fig|59374.8.peg.321"/>
<protein>
    <recommendedName>
        <fullName evidence="6">MotA/TolQ/ExbB proton channel domain-containing protein</fullName>
    </recommendedName>
</protein>
<dbReference type="AlphaFoldDB" id="C9RPV7"/>
<dbReference type="EMBL" id="CP002158">
    <property type="protein sequence ID" value="ADL24842.1"/>
    <property type="molecule type" value="Genomic_DNA"/>
</dbReference>
<evidence type="ECO:0000313" key="4">
    <source>
        <dbReference type="Proteomes" id="UP000000517"/>
    </source>
</evidence>
<dbReference type="STRING" id="59374.FSU_0325"/>
<dbReference type="EMBL" id="CP001792">
    <property type="protein sequence ID" value="ACX76639.1"/>
    <property type="molecule type" value="Genomic_DNA"/>
</dbReference>
<feature type="transmembrane region" description="Helical" evidence="1">
    <location>
        <begin position="12"/>
        <end position="29"/>
    </location>
</feature>
<proteinExistence type="predicted"/>
<evidence type="ECO:0000256" key="1">
    <source>
        <dbReference type="SAM" id="Phobius"/>
    </source>
</evidence>
<dbReference type="HOGENOM" id="CLU_466727_0_0_0"/>
<keyword evidence="1" id="KW-0472">Membrane</keyword>
<evidence type="ECO:0000313" key="2">
    <source>
        <dbReference type="EMBL" id="ACX76639.1"/>
    </source>
</evidence>
<evidence type="ECO:0000313" key="5">
    <source>
        <dbReference type="Proteomes" id="UP000001497"/>
    </source>
</evidence>
<organism evidence="3 4">
    <name type="scientific">Fibrobacter succinogenes (strain ATCC 19169 / S85)</name>
    <dbReference type="NCBI Taxonomy" id="59374"/>
    <lineage>
        <taxon>Bacteria</taxon>
        <taxon>Pseudomonadati</taxon>
        <taxon>Fibrobacterota</taxon>
        <taxon>Fibrobacteria</taxon>
        <taxon>Fibrobacterales</taxon>
        <taxon>Fibrobacteraceae</taxon>
        <taxon>Fibrobacter</taxon>
    </lineage>
</organism>
<keyword evidence="1" id="KW-0812">Transmembrane</keyword>
<dbReference type="eggNOG" id="COG1196">
    <property type="taxonomic scope" value="Bacteria"/>
</dbReference>
<sequence>MNFIGKIMGDTCTLVVLIFLFIIFVYYIWKVIKICKITISQIGNVANRPNLLEYLEKPYLVTRFISKEYKRTICFKDRDDSLKTSEFASDYFNLGAILTAAKINVNAMGAAAGILVGIGVLGTFIGLTIGLGDIDLTQIKDNPDQLIKGVGGLIAGMKTAFVTSVAGMLLSTIYTLAEKYSLNILTKKCVTISDKLDEVYYISELEKQTIIQERQKKDMSYLVKGLVSEMNKSMDSQIKFVAAEMTKNFTAIDGNGNTVTSGNMLNAVMKSCAEQKSMIEGVLEEFYDRLSDGLRESALEPLMQKLDELTKAIQSPAASMASSIGDDLRRSIMEMIDELKNSVSNATTERLEILGRQLDNASDTMSTLPEILQKLTENIQNNVGQMSEQISAANAQTAQVGANLVEKQSQMNDKSVALMQEFEKQANASTATLKETAALLTKFERLHKTVESAASKLESASGHVENSATSLQQSQDNLVQTYKKSIEETDHTFKQIEESLDHSKEVSAQYAQEFSEISESLEGIFKELSDGLNQYSETVAKRTKEFLDAYTQNVTKVSESLSNTYGELSDTLEKLPNVLNGARK</sequence>
<dbReference type="KEGG" id="fsc:FSU_0325"/>
<reference evidence="3" key="3">
    <citation type="submission" date="2010-08" db="EMBL/GenBank/DDBJ databases">
        <authorList>
            <person name="Durkin A.S."/>
            <person name="Nelson K.E."/>
            <person name="Morrison M."/>
            <person name="Forsberg C.W."/>
            <person name="Wilson D.B."/>
            <person name="Russell J.B."/>
            <person name="Cann I.K.O."/>
            <person name="Mackie R.I."/>
            <person name="White B.A."/>
        </authorList>
    </citation>
    <scope>NUCLEOTIDE SEQUENCE</scope>
    <source>
        <strain evidence="3">S85</strain>
    </source>
</reference>
<reference evidence="2 5" key="1">
    <citation type="submission" date="2009-10" db="EMBL/GenBank/DDBJ databases">
        <title>Complete sequence of Fibrobacter succinogenes subsp. succinogenes S85.</title>
        <authorList>
            <consortium name="US DOE Joint Genome Institute"/>
            <person name="Lucas S."/>
            <person name="Copeland A."/>
            <person name="Lapidus A."/>
            <person name="Glavina del Rio T."/>
            <person name="Tice H."/>
            <person name="Bruce D."/>
            <person name="Goodwin L."/>
            <person name="Pitluck S."/>
            <person name="Chertkov O."/>
            <person name="Detter J.C."/>
            <person name="Han C."/>
            <person name="Tapia R."/>
            <person name="Larimer F."/>
            <person name="Land M."/>
            <person name="Hauser L."/>
            <person name="Kyrpides N."/>
            <person name="Mikhailova N."/>
            <person name="Weimer P.J."/>
            <person name="Stevenson D.M."/>
            <person name="Boyum J."/>
            <person name="Brumm P.I."/>
            <person name="Mead D."/>
        </authorList>
    </citation>
    <scope>NUCLEOTIDE SEQUENCE [LARGE SCALE GENOMIC DNA]</scope>
    <source>
        <strain evidence="5">ATCC 19169 / S85</strain>
        <strain evidence="2">S85</strain>
    </source>
</reference>
<dbReference type="Gene3D" id="1.20.5.1230">
    <property type="entry name" value="Apolipoprotein A-I"/>
    <property type="match status" value="1"/>
</dbReference>
<evidence type="ECO:0000313" key="3">
    <source>
        <dbReference type="EMBL" id="ADL24842.1"/>
    </source>
</evidence>
<gene>
    <name evidence="2" type="ordered locus">Fisuc_3059</name>
    <name evidence="3" type="ordered locus">FSU_0325</name>
</gene>
<dbReference type="Proteomes" id="UP000000517">
    <property type="component" value="Chromosome"/>
</dbReference>
<keyword evidence="5" id="KW-1185">Reference proteome</keyword>
<accession>C9RPV7</accession>
<keyword evidence="1" id="KW-1133">Transmembrane helix</keyword>
<dbReference type="KEGG" id="fsu:Fisuc_3059"/>
<evidence type="ECO:0008006" key="6">
    <source>
        <dbReference type="Google" id="ProtNLM"/>
    </source>
</evidence>